<dbReference type="Proteomes" id="UP000540191">
    <property type="component" value="Unassembled WGS sequence"/>
</dbReference>
<dbReference type="PANTHER" id="PTHR15892:SF2">
    <property type="entry name" value="LARGE RIBOSOMAL SUBUNIT PROTEIN UL30M"/>
    <property type="match status" value="1"/>
</dbReference>
<protein>
    <recommendedName>
        <fullName evidence="5">Large ribosomal subunit protein uL30</fullName>
    </recommendedName>
</protein>
<keyword evidence="9" id="KW-1185">Reference proteome</keyword>
<dbReference type="PANTHER" id="PTHR15892">
    <property type="entry name" value="MITOCHONDRIAL RIBOSOMAL PROTEIN L30"/>
    <property type="match status" value="1"/>
</dbReference>
<dbReference type="InterPro" id="IPR018038">
    <property type="entry name" value="Ribosomal_uL30_CS"/>
</dbReference>
<dbReference type="GO" id="GO:0006412">
    <property type="term" value="P:translation"/>
    <property type="evidence" value="ECO:0007669"/>
    <property type="project" value="UniProtKB-UniRule"/>
</dbReference>
<dbReference type="InterPro" id="IPR005996">
    <property type="entry name" value="Ribosomal_uL30_bac-type"/>
</dbReference>
<dbReference type="EMBL" id="JACHNA010000001">
    <property type="protein sequence ID" value="MBB4735716.1"/>
    <property type="molecule type" value="Genomic_DNA"/>
</dbReference>
<gene>
    <name evidence="5" type="primary">rpmD</name>
    <name evidence="8" type="ORF">HDA30_001224</name>
</gene>
<reference evidence="8 9" key="1">
    <citation type="submission" date="2020-08" db="EMBL/GenBank/DDBJ databases">
        <title>Sequencing the genomes of 1000 actinobacteria strains.</title>
        <authorList>
            <person name="Klenk H.-P."/>
        </authorList>
    </citation>
    <scope>NUCLEOTIDE SEQUENCE [LARGE SCALE GENOMIC DNA]</scope>
    <source>
        <strain evidence="8 9">DSM 23974</strain>
    </source>
</reference>
<organism evidence="8 9">
    <name type="scientific">Micrococcus cohnii</name>
    <dbReference type="NCBI Taxonomy" id="993416"/>
    <lineage>
        <taxon>Bacteria</taxon>
        <taxon>Bacillati</taxon>
        <taxon>Actinomycetota</taxon>
        <taxon>Actinomycetes</taxon>
        <taxon>Micrococcales</taxon>
        <taxon>Micrococcaceae</taxon>
        <taxon>Micrococcus</taxon>
    </lineage>
</organism>
<dbReference type="SUPFAM" id="SSF55129">
    <property type="entry name" value="Ribosomal protein L30p/L7e"/>
    <property type="match status" value="1"/>
</dbReference>
<dbReference type="InterPro" id="IPR036919">
    <property type="entry name" value="Ribo_uL30_ferredoxin-like_sf"/>
</dbReference>
<proteinExistence type="inferred from homology"/>
<evidence type="ECO:0000256" key="5">
    <source>
        <dbReference type="HAMAP-Rule" id="MF_01371"/>
    </source>
</evidence>
<dbReference type="GO" id="GO:0022625">
    <property type="term" value="C:cytosolic large ribosomal subunit"/>
    <property type="evidence" value="ECO:0007669"/>
    <property type="project" value="TreeGrafter"/>
</dbReference>
<evidence type="ECO:0000256" key="3">
    <source>
        <dbReference type="ARBA" id="ARBA00022980"/>
    </source>
</evidence>
<dbReference type="Pfam" id="PF00327">
    <property type="entry name" value="Ribosomal_L30"/>
    <property type="match status" value="1"/>
</dbReference>
<keyword evidence="4 5" id="KW-0687">Ribonucleoprotein</keyword>
<name>A0A7W7GP92_9MICC</name>
<evidence type="ECO:0000259" key="7">
    <source>
        <dbReference type="Pfam" id="PF00327"/>
    </source>
</evidence>
<dbReference type="InterPro" id="IPR016082">
    <property type="entry name" value="Ribosomal_uL30_ferredoxin-like"/>
</dbReference>
<dbReference type="HAMAP" id="MF_01371_B">
    <property type="entry name" value="Ribosomal_uL30_B"/>
    <property type="match status" value="1"/>
</dbReference>
<evidence type="ECO:0000256" key="2">
    <source>
        <dbReference type="ARBA" id="ARBA00011838"/>
    </source>
</evidence>
<dbReference type="PROSITE" id="PS00634">
    <property type="entry name" value="RIBOSOMAL_L30"/>
    <property type="match status" value="1"/>
</dbReference>
<dbReference type="CDD" id="cd01658">
    <property type="entry name" value="Ribosomal_L30"/>
    <property type="match status" value="1"/>
</dbReference>
<comment type="subunit">
    <text evidence="2 5">Part of the 50S ribosomal subunit.</text>
</comment>
<dbReference type="NCBIfam" id="TIGR01308">
    <property type="entry name" value="rpmD_bact"/>
    <property type="match status" value="1"/>
</dbReference>
<dbReference type="RefSeq" id="WP_158496583.1">
    <property type="nucleotide sequence ID" value="NZ_JACHNA010000001.1"/>
</dbReference>
<evidence type="ECO:0000313" key="9">
    <source>
        <dbReference type="Proteomes" id="UP000540191"/>
    </source>
</evidence>
<keyword evidence="3 5" id="KW-0689">Ribosomal protein</keyword>
<evidence type="ECO:0000256" key="6">
    <source>
        <dbReference type="RuleBase" id="RU003734"/>
    </source>
</evidence>
<accession>A0A7W7GP92</accession>
<evidence type="ECO:0000313" key="8">
    <source>
        <dbReference type="EMBL" id="MBB4735716.1"/>
    </source>
</evidence>
<dbReference type="AlphaFoldDB" id="A0A7W7GP92"/>
<feature type="domain" description="Large ribosomal subunit protein uL30-like ferredoxin-like fold" evidence="7">
    <location>
        <begin position="16"/>
        <end position="66"/>
    </location>
</feature>
<evidence type="ECO:0000256" key="4">
    <source>
        <dbReference type="ARBA" id="ARBA00023274"/>
    </source>
</evidence>
<comment type="similarity">
    <text evidence="1 5 6">Belongs to the universal ribosomal protein uL30 family.</text>
</comment>
<comment type="caution">
    <text evidence="8">The sequence shown here is derived from an EMBL/GenBank/DDBJ whole genome shotgun (WGS) entry which is preliminary data.</text>
</comment>
<dbReference type="Gene3D" id="3.30.1390.20">
    <property type="entry name" value="Ribosomal protein L30, ferredoxin-like fold domain"/>
    <property type="match status" value="1"/>
</dbReference>
<dbReference type="GO" id="GO:0003735">
    <property type="term" value="F:structural constituent of ribosome"/>
    <property type="evidence" value="ECO:0007669"/>
    <property type="project" value="InterPro"/>
</dbReference>
<evidence type="ECO:0000256" key="1">
    <source>
        <dbReference type="ARBA" id="ARBA00007594"/>
    </source>
</evidence>
<sequence>MFEPTRKNIQASDATLLITQTRSVTGTKQNQRDTLRSLGLKRIGHQVTRKADVTTVGMLNTVPHLVSVEEVTHG</sequence>